<feature type="binding site" evidence="6">
    <location>
        <position position="127"/>
    </location>
    <ligand>
        <name>Zn(2+)</name>
        <dbReference type="ChEBI" id="CHEBI:29105"/>
        <label>1</label>
        <note>catalytic</note>
    </ligand>
</feature>
<name>D7E7D6_METEZ</name>
<dbReference type="Proteomes" id="UP000000391">
    <property type="component" value="Chromosome"/>
</dbReference>
<feature type="binding site" evidence="6">
    <location>
        <position position="143"/>
    </location>
    <ligand>
        <name>Zn(2+)</name>
        <dbReference type="ChEBI" id="CHEBI:29105"/>
        <label>2</label>
    </ligand>
</feature>
<dbReference type="EC" id="3.4.-.-" evidence="6"/>
<dbReference type="RefSeq" id="WP_013194452.1">
    <property type="nucleotide sequence ID" value="NC_014253.1"/>
</dbReference>
<dbReference type="NCBIfam" id="NF033823">
    <property type="entry name" value="archmetzin"/>
    <property type="match status" value="1"/>
</dbReference>
<keyword evidence="4 6" id="KW-0862">Zinc</keyword>
<comment type="similarity">
    <text evidence="6">Belongs to the peptidase M54 family.</text>
</comment>
<evidence type="ECO:0000313" key="8">
    <source>
        <dbReference type="Proteomes" id="UP000000391"/>
    </source>
</evidence>
<feature type="binding site" evidence="6">
    <location>
        <position position="137"/>
    </location>
    <ligand>
        <name>Zn(2+)</name>
        <dbReference type="ChEBI" id="CHEBI:29105"/>
        <label>1</label>
        <note>catalytic</note>
    </ligand>
</feature>
<organism evidence="7 8">
    <name type="scientific">Methanohalobium evestigatum (strain ATCC BAA-1072 / DSM 3721 / NBRC 107634 / OCM 161 / Z-7303)</name>
    <dbReference type="NCBI Taxonomy" id="644295"/>
    <lineage>
        <taxon>Archaea</taxon>
        <taxon>Methanobacteriati</taxon>
        <taxon>Methanobacteriota</taxon>
        <taxon>Stenosarchaea group</taxon>
        <taxon>Methanomicrobia</taxon>
        <taxon>Methanosarcinales</taxon>
        <taxon>Methanosarcinaceae</taxon>
        <taxon>Methanohalobium</taxon>
    </lineage>
</organism>
<keyword evidence="8" id="KW-1185">Reference proteome</keyword>
<keyword evidence="2 6" id="KW-0479">Metal-binding</keyword>
<dbReference type="InterPro" id="IPR024079">
    <property type="entry name" value="MetalloPept_cat_dom_sf"/>
</dbReference>
<dbReference type="PANTHER" id="PTHR15910:SF1">
    <property type="entry name" value="ARCHAEMETZINCIN-2"/>
    <property type="match status" value="1"/>
</dbReference>
<feature type="binding site" evidence="6">
    <location>
        <position position="162"/>
    </location>
    <ligand>
        <name>Zn(2+)</name>
        <dbReference type="ChEBI" id="CHEBI:29105"/>
        <label>2</label>
    </ligand>
</feature>
<dbReference type="KEGG" id="mev:Metev_0996"/>
<evidence type="ECO:0000256" key="6">
    <source>
        <dbReference type="HAMAP-Rule" id="MF_01842"/>
    </source>
</evidence>
<dbReference type="GO" id="GO:0008270">
    <property type="term" value="F:zinc ion binding"/>
    <property type="evidence" value="ECO:0007669"/>
    <property type="project" value="UniProtKB-UniRule"/>
</dbReference>
<dbReference type="STRING" id="644295.Metev_0996"/>
<dbReference type="GO" id="GO:0008237">
    <property type="term" value="F:metallopeptidase activity"/>
    <property type="evidence" value="ECO:0007669"/>
    <property type="project" value="UniProtKB-UniRule"/>
</dbReference>
<keyword evidence="3 6" id="KW-0378">Hydrolase</keyword>
<evidence type="ECO:0000256" key="4">
    <source>
        <dbReference type="ARBA" id="ARBA00022833"/>
    </source>
</evidence>
<dbReference type="InterPro" id="IPR012091">
    <property type="entry name" value="Pept_M54_archaemetzncn_arc/bac"/>
</dbReference>
<evidence type="ECO:0000256" key="1">
    <source>
        <dbReference type="ARBA" id="ARBA00022670"/>
    </source>
</evidence>
<dbReference type="InterPro" id="IPR012962">
    <property type="entry name" value="Pept_M54_archaemetzincn"/>
</dbReference>
<dbReference type="OrthoDB" id="50281at2157"/>
<dbReference type="Pfam" id="PF07998">
    <property type="entry name" value="Peptidase_M54"/>
    <property type="match status" value="1"/>
</dbReference>
<dbReference type="GO" id="GO:0006508">
    <property type="term" value="P:proteolysis"/>
    <property type="evidence" value="ECO:0007669"/>
    <property type="project" value="UniProtKB-UniRule"/>
</dbReference>
<dbReference type="PANTHER" id="PTHR15910">
    <property type="entry name" value="ARCHAEMETZINCIN"/>
    <property type="match status" value="1"/>
</dbReference>
<comment type="function">
    <text evidence="6">Probable zinc metalloprotease whose natural substrate is unknown.</text>
</comment>
<comment type="subunit">
    <text evidence="6">Monomer.</text>
</comment>
<evidence type="ECO:0000256" key="2">
    <source>
        <dbReference type="ARBA" id="ARBA00022723"/>
    </source>
</evidence>
<dbReference type="HAMAP" id="MF_01842">
    <property type="entry name" value="Archaemetzincin"/>
    <property type="match status" value="1"/>
</dbReference>
<protein>
    <recommendedName>
        <fullName evidence="6">Archaemetzincin</fullName>
        <ecNumber evidence="6">3.4.-.-</ecNumber>
    </recommendedName>
</protein>
<dbReference type="AlphaFoldDB" id="D7E7D6"/>
<dbReference type="EMBL" id="CP002069">
    <property type="protein sequence ID" value="ADI73885.1"/>
    <property type="molecule type" value="Genomic_DNA"/>
</dbReference>
<accession>D7E7D6</accession>
<dbReference type="HOGENOM" id="CLU_108521_2_0_2"/>
<dbReference type="SUPFAM" id="SSF55486">
    <property type="entry name" value="Metalloproteases ('zincins'), catalytic domain"/>
    <property type="match status" value="1"/>
</dbReference>
<keyword evidence="1 6" id="KW-0645">Protease</keyword>
<feature type="active site" description="Proton acceptor" evidence="6">
    <location>
        <position position="128"/>
    </location>
</feature>
<evidence type="ECO:0000256" key="3">
    <source>
        <dbReference type="ARBA" id="ARBA00022801"/>
    </source>
</evidence>
<dbReference type="GeneID" id="9346625"/>
<comment type="cofactor">
    <cofactor evidence="6">
        <name>Zn(2+)</name>
        <dbReference type="ChEBI" id="CHEBI:29105"/>
    </cofactor>
    <text evidence="6">Binds 2 Zn(2+) ions per subunit. One is catalytic, whereas the other seems to have a structural role.</text>
</comment>
<dbReference type="Gene3D" id="3.40.390.10">
    <property type="entry name" value="Collagenase (Catalytic Domain)"/>
    <property type="match status" value="1"/>
</dbReference>
<feature type="binding site" evidence="6">
    <location>
        <position position="165"/>
    </location>
    <ligand>
        <name>Zn(2+)</name>
        <dbReference type="ChEBI" id="CHEBI:29105"/>
        <label>2</label>
    </ligand>
</feature>
<dbReference type="PIRSF" id="PIRSF005785">
    <property type="entry name" value="Zn-prot_arch"/>
    <property type="match status" value="1"/>
</dbReference>
<keyword evidence="5 6" id="KW-0482">Metalloprotease</keyword>
<gene>
    <name evidence="6" type="primary">amzA</name>
    <name evidence="7" type="ordered locus">Metev_0996</name>
</gene>
<sequence length="169" mass="19329">MFLYLRPIGHIENTILSELIDPVNEAFGVLVKVDLPMDVPENAYDPGRGQYHSSKILEEMSETIPEDASHVLGITDVDLYVPQLNFVFGEASNKVAVISITRLRNEYYGLPKDYELFKNRIIKEAIHEIGHMFGFKHCPKKECVMHFSNSLEDTDTKSYRLCSKCQALF</sequence>
<feature type="binding site" evidence="6">
    <location>
        <position position="138"/>
    </location>
    <ligand>
        <name>Zn(2+)</name>
        <dbReference type="ChEBI" id="CHEBI:29105"/>
        <label>2</label>
    </ligand>
</feature>
<proteinExistence type="inferred from homology"/>
<reference evidence="7 8" key="1">
    <citation type="submission" date="2010-06" db="EMBL/GenBank/DDBJ databases">
        <title>Complete sequence chromosome of Methanohalobium evestigatum Z-7303.</title>
        <authorList>
            <consortium name="US DOE Joint Genome Institute"/>
            <person name="Lucas S."/>
            <person name="Copeland A."/>
            <person name="Lapidus A."/>
            <person name="Cheng J.-F."/>
            <person name="Bruce D."/>
            <person name="Goodwin L."/>
            <person name="Pitluck S."/>
            <person name="Saunders E."/>
            <person name="Detter J.C."/>
            <person name="Han C."/>
            <person name="Tapia R."/>
            <person name="Land M."/>
            <person name="Hauser L."/>
            <person name="Kyrpides N."/>
            <person name="Mikhailova N."/>
            <person name="Sieprawska-Lupa M."/>
            <person name="Whitman W.B."/>
            <person name="Anderson I."/>
            <person name="Woyke T."/>
        </authorList>
    </citation>
    <scope>NUCLEOTIDE SEQUENCE [LARGE SCALE GENOMIC DNA]</scope>
    <source>
        <strain evidence="8">ATCC BAA-1072 / DSM 3721 / NBRC 107634 / OCM 161 / Z-7303</strain>
    </source>
</reference>
<evidence type="ECO:0000256" key="5">
    <source>
        <dbReference type="ARBA" id="ARBA00023049"/>
    </source>
</evidence>
<dbReference type="CDD" id="cd11375">
    <property type="entry name" value="Peptidase_M54"/>
    <property type="match status" value="1"/>
</dbReference>
<feature type="binding site" evidence="6">
    <location>
        <position position="131"/>
    </location>
    <ligand>
        <name>Zn(2+)</name>
        <dbReference type="ChEBI" id="CHEBI:29105"/>
        <label>1</label>
        <note>catalytic</note>
    </ligand>
</feature>
<evidence type="ECO:0000313" key="7">
    <source>
        <dbReference type="EMBL" id="ADI73885.1"/>
    </source>
</evidence>